<dbReference type="EMBL" id="MU267347">
    <property type="protein sequence ID" value="KAH7917019.1"/>
    <property type="molecule type" value="Genomic_DNA"/>
</dbReference>
<sequence length="212" mass="23345">MDADDWDTHLSQHFDEIYKPHARGHDSSVNPLYEGYMATVKTGVIYKPAICPFCLWDEGLSIAVRMHQHCSSTDLISHIMHAHHHPLLANEDNHNYKFTCPSQACTARGTFDDLVALYNHLIANHKLPFAGIRGKSSDGALPLLDTLDNLAVKPLDRESKRSAKRRPGSTTLAPPSPSSSRPLKKTKNTVPSSQSTGNATSSIVLKENAPRS</sequence>
<keyword evidence="2" id="KW-1185">Reference proteome</keyword>
<dbReference type="Proteomes" id="UP000790709">
    <property type="component" value="Unassembled WGS sequence"/>
</dbReference>
<evidence type="ECO:0000313" key="1">
    <source>
        <dbReference type="EMBL" id="KAH7917019.1"/>
    </source>
</evidence>
<proteinExistence type="predicted"/>
<evidence type="ECO:0000313" key="2">
    <source>
        <dbReference type="Proteomes" id="UP000790709"/>
    </source>
</evidence>
<comment type="caution">
    <text evidence="1">The sequence shown here is derived from an EMBL/GenBank/DDBJ whole genome shotgun (WGS) entry which is preliminary data.</text>
</comment>
<protein>
    <submittedName>
        <fullName evidence="1">Uncharacterized protein</fullName>
    </submittedName>
</protein>
<accession>A0ACB8AV24</accession>
<name>A0ACB8AV24_9AGAM</name>
<gene>
    <name evidence="1" type="ORF">BV22DRAFT_1052748</name>
</gene>
<reference evidence="1" key="1">
    <citation type="journal article" date="2021" name="New Phytol.">
        <title>Evolutionary innovations through gain and loss of genes in the ectomycorrhizal Boletales.</title>
        <authorList>
            <person name="Wu G."/>
            <person name="Miyauchi S."/>
            <person name="Morin E."/>
            <person name="Kuo A."/>
            <person name="Drula E."/>
            <person name="Varga T."/>
            <person name="Kohler A."/>
            <person name="Feng B."/>
            <person name="Cao Y."/>
            <person name="Lipzen A."/>
            <person name="Daum C."/>
            <person name="Hundley H."/>
            <person name="Pangilinan J."/>
            <person name="Johnson J."/>
            <person name="Barry K."/>
            <person name="LaButti K."/>
            <person name="Ng V."/>
            <person name="Ahrendt S."/>
            <person name="Min B."/>
            <person name="Choi I.G."/>
            <person name="Park H."/>
            <person name="Plett J.M."/>
            <person name="Magnuson J."/>
            <person name="Spatafora J.W."/>
            <person name="Nagy L.G."/>
            <person name="Henrissat B."/>
            <person name="Grigoriev I.V."/>
            <person name="Yang Z.L."/>
            <person name="Xu J."/>
            <person name="Martin F.M."/>
        </authorList>
    </citation>
    <scope>NUCLEOTIDE SEQUENCE</scope>
    <source>
        <strain evidence="1">KUC20120723A-06</strain>
    </source>
</reference>
<organism evidence="1 2">
    <name type="scientific">Leucogyrophana mollusca</name>
    <dbReference type="NCBI Taxonomy" id="85980"/>
    <lineage>
        <taxon>Eukaryota</taxon>
        <taxon>Fungi</taxon>
        <taxon>Dikarya</taxon>
        <taxon>Basidiomycota</taxon>
        <taxon>Agaricomycotina</taxon>
        <taxon>Agaricomycetes</taxon>
        <taxon>Agaricomycetidae</taxon>
        <taxon>Boletales</taxon>
        <taxon>Boletales incertae sedis</taxon>
        <taxon>Leucogyrophana</taxon>
    </lineage>
</organism>